<dbReference type="InterPro" id="IPR011047">
    <property type="entry name" value="Quinoprotein_ADH-like_sf"/>
</dbReference>
<proteinExistence type="inferred from homology"/>
<evidence type="ECO:0000259" key="6">
    <source>
        <dbReference type="Pfam" id="PF01011"/>
    </source>
</evidence>
<evidence type="ECO:0000256" key="5">
    <source>
        <dbReference type="SAM" id="SignalP"/>
    </source>
</evidence>
<dbReference type="AlphaFoldDB" id="A0AAE0VL32"/>
<dbReference type="Proteomes" id="UP001195483">
    <property type="component" value="Unassembled WGS sequence"/>
</dbReference>
<organism evidence="7 8">
    <name type="scientific">Potamilus streckersoni</name>
    <dbReference type="NCBI Taxonomy" id="2493646"/>
    <lineage>
        <taxon>Eukaryota</taxon>
        <taxon>Metazoa</taxon>
        <taxon>Spiralia</taxon>
        <taxon>Lophotrochozoa</taxon>
        <taxon>Mollusca</taxon>
        <taxon>Bivalvia</taxon>
        <taxon>Autobranchia</taxon>
        <taxon>Heteroconchia</taxon>
        <taxon>Palaeoheterodonta</taxon>
        <taxon>Unionida</taxon>
        <taxon>Unionoidea</taxon>
        <taxon>Unionidae</taxon>
        <taxon>Ambleminae</taxon>
        <taxon>Lampsilini</taxon>
        <taxon>Potamilus</taxon>
    </lineage>
</organism>
<name>A0AAE0VL32_9BIVA</name>
<dbReference type="InterPro" id="IPR017512">
    <property type="entry name" value="PQQ_MeOH/EtOH_DH"/>
</dbReference>
<evidence type="ECO:0000313" key="8">
    <source>
        <dbReference type="Proteomes" id="UP001195483"/>
    </source>
</evidence>
<accession>A0AAE0VL32</accession>
<evidence type="ECO:0000256" key="3">
    <source>
        <dbReference type="ARBA" id="ARBA00022723"/>
    </source>
</evidence>
<dbReference type="SMART" id="SM00564">
    <property type="entry name" value="PQQ"/>
    <property type="match status" value="6"/>
</dbReference>
<dbReference type="InterPro" id="IPR018391">
    <property type="entry name" value="PQQ_b-propeller_rpt"/>
</dbReference>
<comment type="cofactor">
    <cofactor evidence="1">
        <name>pyrroloquinoline quinone</name>
        <dbReference type="ChEBI" id="CHEBI:58442"/>
    </cofactor>
</comment>
<dbReference type="NCBIfam" id="TIGR03075">
    <property type="entry name" value="PQQ_enz_alc_DH"/>
    <property type="match status" value="1"/>
</dbReference>
<dbReference type="PANTHER" id="PTHR32303:SF20">
    <property type="entry name" value="QUINOPROTEIN ETHANOL DEHYDROGENASE"/>
    <property type="match status" value="1"/>
</dbReference>
<protein>
    <recommendedName>
        <fullName evidence="6">Pyrrolo-quinoline quinone repeat domain-containing protein</fullName>
    </recommendedName>
</protein>
<keyword evidence="8" id="KW-1185">Reference proteome</keyword>
<feature type="domain" description="Pyrrolo-quinoline quinone repeat" evidence="6">
    <location>
        <begin position="455"/>
        <end position="524"/>
    </location>
</feature>
<evidence type="ECO:0000256" key="1">
    <source>
        <dbReference type="ARBA" id="ARBA00001931"/>
    </source>
</evidence>
<dbReference type="GO" id="GO:0016614">
    <property type="term" value="F:oxidoreductase activity, acting on CH-OH group of donors"/>
    <property type="evidence" value="ECO:0007669"/>
    <property type="project" value="InterPro"/>
</dbReference>
<feature type="chain" id="PRO_5041963958" description="Pyrrolo-quinoline quinone repeat domain-containing protein" evidence="5">
    <location>
        <begin position="17"/>
        <end position="565"/>
    </location>
</feature>
<feature type="signal peptide" evidence="5">
    <location>
        <begin position="1"/>
        <end position="16"/>
    </location>
</feature>
<dbReference type="GO" id="GO:0016020">
    <property type="term" value="C:membrane"/>
    <property type="evidence" value="ECO:0007669"/>
    <property type="project" value="InterPro"/>
</dbReference>
<reference evidence="7" key="3">
    <citation type="submission" date="2023-05" db="EMBL/GenBank/DDBJ databases">
        <authorList>
            <person name="Smith C.H."/>
        </authorList>
    </citation>
    <scope>NUCLEOTIDE SEQUENCE</scope>
    <source>
        <strain evidence="7">CHS0354</strain>
        <tissue evidence="7">Mantle</tissue>
    </source>
</reference>
<keyword evidence="3" id="KW-0479">Metal-binding</keyword>
<evidence type="ECO:0000256" key="4">
    <source>
        <dbReference type="ARBA" id="ARBA00023002"/>
    </source>
</evidence>
<reference evidence="7" key="2">
    <citation type="journal article" date="2021" name="Genome Biol. Evol.">
        <title>Developing a high-quality reference genome for a parasitic bivalve with doubly uniparental inheritance (Bivalvia: Unionida).</title>
        <authorList>
            <person name="Smith C.H."/>
        </authorList>
    </citation>
    <scope>NUCLEOTIDE SEQUENCE</scope>
    <source>
        <strain evidence="7">CHS0354</strain>
        <tissue evidence="7">Mantle</tissue>
    </source>
</reference>
<dbReference type="SUPFAM" id="SSF50998">
    <property type="entry name" value="Quinoprotein alcohol dehydrogenase-like"/>
    <property type="match status" value="1"/>
</dbReference>
<dbReference type="Pfam" id="PF01011">
    <property type="entry name" value="PQQ"/>
    <property type="match status" value="2"/>
</dbReference>
<gene>
    <name evidence="7" type="ORF">CHS0354_023792</name>
</gene>
<dbReference type="InterPro" id="IPR002372">
    <property type="entry name" value="PQQ_rpt_dom"/>
</dbReference>
<keyword evidence="5" id="KW-0732">Signal</keyword>
<feature type="domain" description="Pyrrolo-quinoline quinone repeat" evidence="6">
    <location>
        <begin position="26"/>
        <end position="343"/>
    </location>
</feature>
<evidence type="ECO:0000256" key="2">
    <source>
        <dbReference type="ARBA" id="ARBA00008156"/>
    </source>
</evidence>
<comment type="similarity">
    <text evidence="2">Belongs to the bacterial PQQ dehydrogenase family.</text>
</comment>
<evidence type="ECO:0000313" key="7">
    <source>
        <dbReference type="EMBL" id="KAK3582253.1"/>
    </source>
</evidence>
<reference evidence="7" key="1">
    <citation type="journal article" date="2021" name="Genome Biol. Evol.">
        <title>A High-Quality Reference Genome for a Parasitic Bivalve with Doubly Uniparental Inheritance (Bivalvia: Unionida).</title>
        <authorList>
            <person name="Smith C.H."/>
        </authorList>
    </citation>
    <scope>NUCLEOTIDE SEQUENCE</scope>
    <source>
        <strain evidence="7">CHS0354</strain>
    </source>
</reference>
<keyword evidence="4" id="KW-0560">Oxidoreductase</keyword>
<dbReference type="GO" id="GO:0005509">
    <property type="term" value="F:calcium ion binding"/>
    <property type="evidence" value="ECO:0007669"/>
    <property type="project" value="InterPro"/>
</dbReference>
<comment type="caution">
    <text evidence="7">The sequence shown here is derived from an EMBL/GenBank/DDBJ whole genome shotgun (WGS) entry which is preliminary data.</text>
</comment>
<dbReference type="PANTHER" id="PTHR32303">
    <property type="entry name" value="QUINOPROTEIN ALCOHOL DEHYDROGENASE (CYTOCHROME C)"/>
    <property type="match status" value="1"/>
</dbReference>
<dbReference type="EMBL" id="JAEAOA010001427">
    <property type="protein sequence ID" value="KAK3582253.1"/>
    <property type="molecule type" value="Genomic_DNA"/>
</dbReference>
<sequence>MVVVVLSVSLVLYSCGKKKVGENTDWAYYGNDLGNMRYSALDQINDKSIKDLSVAWQKDLEPKEAYECTPIVVGGTMYVTTPLGPKYVYALNAKTGEELWKVDLGVPQDYAKYACCGLVNRAPSYGNGKVFVGRLDGKLTALDAKTGKEVWTVTVIDYKSGAVITSPPLVVGNKVVTGHGGGEYGTGSRISAYDSETGKELWLSYTVPQDDKNVTDTWKGESFKTGGSAPWLVGSYDKETNTIFWGTSNPSPWNATLRGDDPGKNGEITHKNLYSSSTLALDAETGKIKWHYQKTPFDAWDYDGVNEKLLATIKINGVDTKVVMEADRNGFFYVNNRADGKLISADPYVKTTWAKSVDIATGMPVEDPMFRTTTKVKELTDKERVWPSFVGGKNWEATSFNPNTGLVYIPANNLGMTFKISDATYDRGNFYLGAGWTMIGEEGKPGEFIAWDPVNRKKAWSVNLKYPMPGGSVTTKGNLVFFGDLTGMFYAYNAMTGDKVWEYKTESGVVAAPMTYQIDGVQYVAVIEGRMNVMAGFIGGELGEEILKATPAGGKVNVFALKTGK</sequence>
<dbReference type="Gene3D" id="2.140.10.10">
    <property type="entry name" value="Quinoprotein alcohol dehydrogenase-like superfamily"/>
    <property type="match status" value="1"/>
</dbReference>